<name>A0AAV4IM99_9GAST</name>
<proteinExistence type="predicted"/>
<dbReference type="EMBL" id="BMAT01002665">
    <property type="protein sequence ID" value="GFS11235.1"/>
    <property type="molecule type" value="Genomic_DNA"/>
</dbReference>
<keyword evidence="2" id="KW-1185">Reference proteome</keyword>
<dbReference type="AlphaFoldDB" id="A0AAV4IM99"/>
<dbReference type="Gene3D" id="1.10.10.1070">
    <property type="entry name" value="Zinc finger, BED domain-containing"/>
    <property type="match status" value="1"/>
</dbReference>
<dbReference type="SUPFAM" id="SSF140996">
    <property type="entry name" value="Hermes dimerisation domain"/>
    <property type="match status" value="1"/>
</dbReference>
<reference evidence="1 2" key="1">
    <citation type="journal article" date="2021" name="Elife">
        <title>Chloroplast acquisition without the gene transfer in kleptoplastic sea slugs, Plakobranchus ocellatus.</title>
        <authorList>
            <person name="Maeda T."/>
            <person name="Takahashi S."/>
            <person name="Yoshida T."/>
            <person name="Shimamura S."/>
            <person name="Takaki Y."/>
            <person name="Nagai Y."/>
            <person name="Toyoda A."/>
            <person name="Suzuki Y."/>
            <person name="Arimoto A."/>
            <person name="Ishii H."/>
            <person name="Satoh N."/>
            <person name="Nishiyama T."/>
            <person name="Hasebe M."/>
            <person name="Maruyama T."/>
            <person name="Minagawa J."/>
            <person name="Obokata J."/>
            <person name="Shigenobu S."/>
        </authorList>
    </citation>
    <scope>NUCLEOTIDE SEQUENCE [LARGE SCALE GENOMIC DNA]</scope>
</reference>
<dbReference type="Proteomes" id="UP000762676">
    <property type="component" value="Unassembled WGS sequence"/>
</dbReference>
<evidence type="ECO:0000313" key="2">
    <source>
        <dbReference type="Proteomes" id="UP000762676"/>
    </source>
</evidence>
<organism evidence="1 2">
    <name type="scientific">Elysia marginata</name>
    <dbReference type="NCBI Taxonomy" id="1093978"/>
    <lineage>
        <taxon>Eukaryota</taxon>
        <taxon>Metazoa</taxon>
        <taxon>Spiralia</taxon>
        <taxon>Lophotrochozoa</taxon>
        <taxon>Mollusca</taxon>
        <taxon>Gastropoda</taxon>
        <taxon>Heterobranchia</taxon>
        <taxon>Euthyneura</taxon>
        <taxon>Panpulmonata</taxon>
        <taxon>Sacoglossa</taxon>
        <taxon>Placobranchoidea</taxon>
        <taxon>Plakobranchidae</taxon>
        <taxon>Elysia</taxon>
    </lineage>
</organism>
<evidence type="ECO:0000313" key="1">
    <source>
        <dbReference type="EMBL" id="GFS11235.1"/>
    </source>
</evidence>
<sequence length="97" mass="11251">MIGIDLTTTSPTRSLVQQTVVEAYDRNRPYDNKSNIKLAIDQALLHMIVEDLQPFSAVEGRWFRNLLRIMDSRYQLPIGGQLPERCFLSCINKRKLE</sequence>
<comment type="caution">
    <text evidence="1">The sequence shown here is derived from an EMBL/GenBank/DDBJ whole genome shotgun (WGS) entry which is preliminary data.</text>
</comment>
<gene>
    <name evidence="1" type="ORF">ElyMa_001342400</name>
</gene>
<protein>
    <submittedName>
        <fullName evidence="1">Zinc finger BED domain-containing protein 1</fullName>
    </submittedName>
</protein>
<accession>A0AAV4IM99</accession>